<dbReference type="GO" id="GO:0005829">
    <property type="term" value="C:cytosol"/>
    <property type="evidence" value="ECO:0007669"/>
    <property type="project" value="TreeGrafter"/>
</dbReference>
<accession>A0A1V2I2D4</accession>
<keyword evidence="4" id="KW-1185">Reference proteome</keyword>
<dbReference type="Proteomes" id="UP000188929">
    <property type="component" value="Unassembled WGS sequence"/>
</dbReference>
<feature type="domain" description="Pyridoxamine 5'-phosphate oxidase N-terminal" evidence="2">
    <location>
        <begin position="6"/>
        <end position="128"/>
    </location>
</feature>
<dbReference type="SUPFAM" id="SSF50475">
    <property type="entry name" value="FMN-binding split barrel"/>
    <property type="match status" value="1"/>
</dbReference>
<protein>
    <submittedName>
        <fullName evidence="3">PPOX class F420-dependent enzyme</fullName>
    </submittedName>
</protein>
<sequence length="130" mass="14672">MDVRLPETVKVLADAPTYVTLATLRPDGSPRLTVLWIEREGDDLLLSTVRGRAKERDLARDGRVALMFLDQRDPYSYVEVRGTATLSEDGGRELIDRLAVKYTGEPYKWDEPDAIRVVIRVTPTRILTTG</sequence>
<dbReference type="GO" id="GO:0016627">
    <property type="term" value="F:oxidoreductase activity, acting on the CH-CH group of donors"/>
    <property type="evidence" value="ECO:0007669"/>
    <property type="project" value="TreeGrafter"/>
</dbReference>
<dbReference type="InterPro" id="IPR019920">
    <property type="entry name" value="F420-binding_dom_put"/>
</dbReference>
<dbReference type="PANTHER" id="PTHR35176">
    <property type="entry name" value="HEME OXYGENASE HI_0854-RELATED"/>
    <property type="match status" value="1"/>
</dbReference>
<organism evidence="3 4">
    <name type="scientific">Pseudofrankia asymbiotica</name>
    <dbReference type="NCBI Taxonomy" id="1834516"/>
    <lineage>
        <taxon>Bacteria</taxon>
        <taxon>Bacillati</taxon>
        <taxon>Actinomycetota</taxon>
        <taxon>Actinomycetes</taxon>
        <taxon>Frankiales</taxon>
        <taxon>Frankiaceae</taxon>
        <taxon>Pseudofrankia</taxon>
    </lineage>
</organism>
<evidence type="ECO:0000259" key="2">
    <source>
        <dbReference type="Pfam" id="PF01243"/>
    </source>
</evidence>
<proteinExistence type="predicted"/>
<dbReference type="STRING" id="1834516.BL253_30695"/>
<dbReference type="InterPro" id="IPR012349">
    <property type="entry name" value="Split_barrel_FMN-bd"/>
</dbReference>
<evidence type="ECO:0000313" key="4">
    <source>
        <dbReference type="Proteomes" id="UP000188929"/>
    </source>
</evidence>
<name>A0A1V2I2D4_9ACTN</name>
<comment type="caution">
    <text evidence="3">The sequence shown here is derived from an EMBL/GenBank/DDBJ whole genome shotgun (WGS) entry which is preliminary data.</text>
</comment>
<dbReference type="Gene3D" id="2.30.110.10">
    <property type="entry name" value="Electron Transport, Fmn-binding Protein, Chain A"/>
    <property type="match status" value="1"/>
</dbReference>
<dbReference type="EMBL" id="MOMC01000073">
    <property type="protein sequence ID" value="ONH24304.1"/>
    <property type="molecule type" value="Genomic_DNA"/>
</dbReference>
<evidence type="ECO:0000313" key="3">
    <source>
        <dbReference type="EMBL" id="ONH24304.1"/>
    </source>
</evidence>
<dbReference type="NCBIfam" id="TIGR03618">
    <property type="entry name" value="Rv1155_F420"/>
    <property type="match status" value="1"/>
</dbReference>
<dbReference type="InterPro" id="IPR011576">
    <property type="entry name" value="Pyridox_Oxase_N"/>
</dbReference>
<dbReference type="RefSeq" id="WP_076820910.1">
    <property type="nucleotide sequence ID" value="NZ_MOMC01000073.1"/>
</dbReference>
<dbReference type="AlphaFoldDB" id="A0A1V2I2D4"/>
<evidence type="ECO:0000256" key="1">
    <source>
        <dbReference type="ARBA" id="ARBA00023002"/>
    </source>
</evidence>
<dbReference type="GO" id="GO:0070967">
    <property type="term" value="F:coenzyme F420 binding"/>
    <property type="evidence" value="ECO:0007669"/>
    <property type="project" value="TreeGrafter"/>
</dbReference>
<keyword evidence="1" id="KW-0560">Oxidoreductase</keyword>
<reference evidence="4" key="1">
    <citation type="submission" date="2016-10" db="EMBL/GenBank/DDBJ databases">
        <title>Frankia sp. NRRL B-16386 Genome sequencing.</title>
        <authorList>
            <person name="Ghodhbane-Gtari F."/>
            <person name="Swanson E."/>
            <person name="Gueddou A."/>
            <person name="Hezbri K."/>
            <person name="Ktari K."/>
            <person name="Nouioui I."/>
            <person name="Morris K."/>
            <person name="Simpson S."/>
            <person name="Abebe-Akele F."/>
            <person name="Thomas K."/>
            <person name="Gtari M."/>
            <person name="Tisa L.S."/>
        </authorList>
    </citation>
    <scope>NUCLEOTIDE SEQUENCE [LARGE SCALE GENOMIC DNA]</scope>
    <source>
        <strain evidence="4">NRRL B-16386</strain>
    </source>
</reference>
<dbReference type="Pfam" id="PF01243">
    <property type="entry name" value="PNPOx_N"/>
    <property type="match status" value="1"/>
</dbReference>
<dbReference type="PANTHER" id="PTHR35176:SF6">
    <property type="entry name" value="HEME OXYGENASE HI_0854-RELATED"/>
    <property type="match status" value="1"/>
</dbReference>
<gene>
    <name evidence="3" type="ORF">BL253_30695</name>
</gene>
<dbReference type="InterPro" id="IPR052019">
    <property type="entry name" value="F420H2_bilvrd_red/Heme_oxyg"/>
</dbReference>
<dbReference type="OrthoDB" id="162914at2"/>